<organism evidence="4 5">
    <name type="scientific">Brevibacillus choshinensis</name>
    <dbReference type="NCBI Taxonomy" id="54911"/>
    <lineage>
        <taxon>Bacteria</taxon>
        <taxon>Bacillati</taxon>
        <taxon>Bacillota</taxon>
        <taxon>Bacilli</taxon>
        <taxon>Bacillales</taxon>
        <taxon>Paenibacillaceae</taxon>
        <taxon>Brevibacillus</taxon>
    </lineage>
</organism>
<keyword evidence="2 3" id="KW-0472">Membrane</keyword>
<evidence type="ECO:0000313" key="4">
    <source>
        <dbReference type="EMBL" id="KQL49790.1"/>
    </source>
</evidence>
<keyword evidence="5" id="KW-1185">Reference proteome</keyword>
<feature type="transmembrane region" description="Helical" evidence="3">
    <location>
        <begin position="344"/>
        <end position="361"/>
    </location>
</feature>
<comment type="caution">
    <text evidence="4">The sequence shown here is derived from an EMBL/GenBank/DDBJ whole genome shotgun (WGS) entry which is preliminary data.</text>
</comment>
<dbReference type="Proteomes" id="UP000051063">
    <property type="component" value="Unassembled WGS sequence"/>
</dbReference>
<evidence type="ECO:0000256" key="2">
    <source>
        <dbReference type="ARBA" id="ARBA00023136"/>
    </source>
</evidence>
<keyword evidence="3" id="KW-0812">Transmembrane</keyword>
<dbReference type="EMBL" id="LJJB01000007">
    <property type="protein sequence ID" value="KQL49790.1"/>
    <property type="molecule type" value="Genomic_DNA"/>
</dbReference>
<protein>
    <submittedName>
        <fullName evidence="4">Uncharacterized protein</fullName>
    </submittedName>
</protein>
<accession>A0ABR5NE41</accession>
<comment type="similarity">
    <text evidence="1">Belongs to the GerABKA family.</text>
</comment>
<dbReference type="InterPro" id="IPR004995">
    <property type="entry name" value="Spore_Ger"/>
</dbReference>
<proteinExistence type="inferred from homology"/>
<evidence type="ECO:0000313" key="5">
    <source>
        <dbReference type="Proteomes" id="UP000051063"/>
    </source>
</evidence>
<evidence type="ECO:0000256" key="1">
    <source>
        <dbReference type="ARBA" id="ARBA00005278"/>
    </source>
</evidence>
<dbReference type="Pfam" id="PF03323">
    <property type="entry name" value="GerA"/>
    <property type="match status" value="1"/>
</dbReference>
<evidence type="ECO:0000256" key="3">
    <source>
        <dbReference type="SAM" id="Phobius"/>
    </source>
</evidence>
<dbReference type="RefSeq" id="WP_083496836.1">
    <property type="nucleotide sequence ID" value="NZ_LJJB01000007.1"/>
</dbReference>
<dbReference type="PANTHER" id="PTHR22550">
    <property type="entry name" value="SPORE GERMINATION PROTEIN"/>
    <property type="match status" value="1"/>
</dbReference>
<dbReference type="PIRSF" id="PIRSF005690">
    <property type="entry name" value="GerBA"/>
    <property type="match status" value="1"/>
</dbReference>
<dbReference type="PANTHER" id="PTHR22550:SF5">
    <property type="entry name" value="LEUCINE ZIPPER PROTEIN 4"/>
    <property type="match status" value="1"/>
</dbReference>
<feature type="transmembrane region" description="Helical" evidence="3">
    <location>
        <begin position="396"/>
        <end position="422"/>
    </location>
</feature>
<feature type="transmembrane region" description="Helical" evidence="3">
    <location>
        <begin position="367"/>
        <end position="389"/>
    </location>
</feature>
<feature type="transmembrane region" description="Helical" evidence="3">
    <location>
        <begin position="313"/>
        <end position="332"/>
    </location>
</feature>
<sequence>MDLLERLQTRQKRDSDLFFHRMFLFDQPVTLTGYTSLVDLPQTLMLLQRQAQNAVAAERPLCALEIGIGEFINHTEEQVVIDAMTEGHVIVLLESSNSCIKVIPVSRTLSRSIEAPTTENVMRGSISSFIEDLDTNIGILKKHVLSDKLRTQSYWFGKDQRRRAILLYMEGKTNTSFLTAMIRRIESNLDKDIPNLLSLSKLFGFPKWTLITRFNTTELPENVASALGVGKVVLFLDRFPFAIVLPTLIMDMFAEESDRNFPLFFVIVIRLLRIVGVLANMLMPGLYVALVSVNPDVLRIELALSIASSRVGVPYPALIETLLLLIILELILEASIRLPKTIGPTITMVGGIILGQAVVQAKLVSNILIIILAATTIASFTVIGFHNAISIRISKYLLLILSAIFGVLGLFVGIVVVCAYLASVSTFGIPYVYQWKARGKTDG</sequence>
<gene>
    <name evidence="4" type="ORF">AN963_08795</name>
</gene>
<name>A0ABR5NE41_BRECH</name>
<dbReference type="InterPro" id="IPR050768">
    <property type="entry name" value="UPF0353/GerABKA_families"/>
</dbReference>
<feature type="transmembrane region" description="Helical" evidence="3">
    <location>
        <begin position="271"/>
        <end position="293"/>
    </location>
</feature>
<reference evidence="4 5" key="1">
    <citation type="submission" date="2015-09" db="EMBL/GenBank/DDBJ databases">
        <title>Genome sequencing project for genomic taxonomy and phylogenomics of Bacillus-like bacteria.</title>
        <authorList>
            <person name="Liu B."/>
            <person name="Wang J."/>
            <person name="Zhu Y."/>
            <person name="Liu G."/>
            <person name="Chen Q."/>
            <person name="Chen Z."/>
            <person name="Lan J."/>
            <person name="Che J."/>
            <person name="Ge C."/>
            <person name="Shi H."/>
            <person name="Pan Z."/>
            <person name="Liu X."/>
        </authorList>
    </citation>
    <scope>NUCLEOTIDE SEQUENCE [LARGE SCALE GENOMIC DNA]</scope>
    <source>
        <strain evidence="4 5">DSM 8552</strain>
    </source>
</reference>
<keyword evidence="3" id="KW-1133">Transmembrane helix</keyword>